<dbReference type="Proteomes" id="UP000682733">
    <property type="component" value="Unassembled WGS sequence"/>
</dbReference>
<dbReference type="GO" id="GO:0005634">
    <property type="term" value="C:nucleus"/>
    <property type="evidence" value="ECO:0007669"/>
    <property type="project" value="TreeGrafter"/>
</dbReference>
<evidence type="ECO:0000256" key="2">
    <source>
        <dbReference type="SAM" id="MobiDB-lite"/>
    </source>
</evidence>
<keyword evidence="8" id="KW-1185">Reference proteome</keyword>
<feature type="active site" evidence="1">
    <location>
        <position position="54"/>
    </location>
</feature>
<dbReference type="AlphaFoldDB" id="A0A813X9Y2"/>
<accession>A0A813X9Y2</accession>
<dbReference type="EMBL" id="CAJNOK010001018">
    <property type="protein sequence ID" value="CAF0788562.1"/>
    <property type="molecule type" value="Genomic_DNA"/>
</dbReference>
<evidence type="ECO:0000313" key="7">
    <source>
        <dbReference type="EMBL" id="CAF3654958.1"/>
    </source>
</evidence>
<dbReference type="Proteomes" id="UP000681722">
    <property type="component" value="Unassembled WGS sequence"/>
</dbReference>
<organism evidence="5 8">
    <name type="scientific">Didymodactylos carnosus</name>
    <dbReference type="NCBI Taxonomy" id="1234261"/>
    <lineage>
        <taxon>Eukaryota</taxon>
        <taxon>Metazoa</taxon>
        <taxon>Spiralia</taxon>
        <taxon>Gnathifera</taxon>
        <taxon>Rotifera</taxon>
        <taxon>Eurotatoria</taxon>
        <taxon>Bdelloidea</taxon>
        <taxon>Philodinida</taxon>
        <taxon>Philodinidae</taxon>
        <taxon>Didymodactylos</taxon>
    </lineage>
</organism>
<dbReference type="InterPro" id="IPR038765">
    <property type="entry name" value="Papain-like_cys_pep_sf"/>
</dbReference>
<dbReference type="PANTHER" id="PTHR12837:SF0">
    <property type="entry name" value="POLY(ADP-RIBOSE) GLYCOHYDROLASE"/>
    <property type="match status" value="1"/>
</dbReference>
<dbReference type="GO" id="GO:0009225">
    <property type="term" value="P:nucleotide-sugar metabolic process"/>
    <property type="evidence" value="ECO:0007669"/>
    <property type="project" value="TreeGrafter"/>
</dbReference>
<dbReference type="GO" id="GO:1990966">
    <property type="term" value="P:ATP generation from poly-ADP-D-ribose"/>
    <property type="evidence" value="ECO:0007669"/>
    <property type="project" value="TreeGrafter"/>
</dbReference>
<evidence type="ECO:0000259" key="3">
    <source>
        <dbReference type="Pfam" id="PF05028"/>
    </source>
</evidence>
<dbReference type="EMBL" id="CAJOBA010001018">
    <property type="protein sequence ID" value="CAF3570993.1"/>
    <property type="molecule type" value="Genomic_DNA"/>
</dbReference>
<dbReference type="Pfam" id="PF05028">
    <property type="entry name" value="PARG_cat_C"/>
    <property type="match status" value="2"/>
</dbReference>
<dbReference type="PANTHER" id="PTHR12837">
    <property type="entry name" value="POLY ADP-RIBOSE GLYCOHYDROLASE"/>
    <property type="match status" value="1"/>
</dbReference>
<feature type="active site" evidence="1">
    <location>
        <position position="72"/>
    </location>
</feature>
<evidence type="ECO:0000313" key="8">
    <source>
        <dbReference type="Proteomes" id="UP000663829"/>
    </source>
</evidence>
<evidence type="ECO:0000313" key="6">
    <source>
        <dbReference type="EMBL" id="CAF3570993.1"/>
    </source>
</evidence>
<evidence type="ECO:0000313" key="5">
    <source>
        <dbReference type="EMBL" id="CAF0867496.1"/>
    </source>
</evidence>
<feature type="active site" evidence="1">
    <location>
        <position position="73"/>
    </location>
</feature>
<feature type="region of interest" description="Disordered" evidence="2">
    <location>
        <begin position="540"/>
        <end position="559"/>
    </location>
</feature>
<dbReference type="GO" id="GO:0004649">
    <property type="term" value="F:poly(ADP-ribose) glycohydrolase activity"/>
    <property type="evidence" value="ECO:0007669"/>
    <property type="project" value="InterPro"/>
</dbReference>
<dbReference type="Proteomes" id="UP000663829">
    <property type="component" value="Unassembled WGS sequence"/>
</dbReference>
<feature type="domain" description="PARG catalytic Macro" evidence="3">
    <location>
        <begin position="25"/>
        <end position="82"/>
    </location>
</feature>
<dbReference type="OrthoDB" id="1937899at2759"/>
<proteinExistence type="predicted"/>
<feature type="region of interest" description="Disordered" evidence="2">
    <location>
        <begin position="253"/>
        <end position="277"/>
    </location>
</feature>
<dbReference type="EMBL" id="CAJOBC010001094">
    <property type="protein sequence ID" value="CAF3654958.1"/>
    <property type="molecule type" value="Genomic_DNA"/>
</dbReference>
<evidence type="ECO:0000313" key="4">
    <source>
        <dbReference type="EMBL" id="CAF0788562.1"/>
    </source>
</evidence>
<feature type="compositionally biased region" description="Low complexity" evidence="2">
    <location>
        <begin position="253"/>
        <end position="268"/>
    </location>
</feature>
<dbReference type="Proteomes" id="UP000677228">
    <property type="component" value="Unassembled WGS sequence"/>
</dbReference>
<name>A0A813X9Y2_9BILA</name>
<dbReference type="GO" id="GO:0005737">
    <property type="term" value="C:cytoplasm"/>
    <property type="evidence" value="ECO:0007669"/>
    <property type="project" value="TreeGrafter"/>
</dbReference>
<reference evidence="5" key="1">
    <citation type="submission" date="2021-02" db="EMBL/GenBank/DDBJ databases">
        <authorList>
            <person name="Nowell W R."/>
        </authorList>
    </citation>
    <scope>NUCLEOTIDE SEQUENCE</scope>
</reference>
<evidence type="ECO:0000256" key="1">
    <source>
        <dbReference type="PIRSR" id="PIRSR607724-1"/>
    </source>
</evidence>
<comment type="caution">
    <text evidence="5">The sequence shown here is derived from an EMBL/GenBank/DDBJ whole genome shotgun (WGS) entry which is preliminary data.</text>
</comment>
<protein>
    <recommendedName>
        <fullName evidence="3">PARG catalytic Macro domain-containing protein</fullName>
    </recommendedName>
</protein>
<dbReference type="GO" id="GO:0006282">
    <property type="term" value="P:regulation of DNA repair"/>
    <property type="evidence" value="ECO:0007669"/>
    <property type="project" value="InterPro"/>
</dbReference>
<dbReference type="InterPro" id="IPR007724">
    <property type="entry name" value="Poly_GlycHdrlase"/>
</dbReference>
<gene>
    <name evidence="5" type="ORF">GPM918_LOCUS6919</name>
    <name evidence="4" type="ORF">OVA965_LOCUS4011</name>
    <name evidence="7" type="ORF">SRO942_LOCUS6919</name>
    <name evidence="6" type="ORF">TMI583_LOCUS4009</name>
</gene>
<sequence length="559" mass="63504">MSILILPTGVLTFHRFCLSSSNTNIWKQSTERLSDLQLPEHGKIEDMVNCLQVDFANKYIGGGILQSGAVQEEIRFATCPEIDVMERRVCEVVAMDALPFQQSDLQYNLVNIERELMKSYVAFVSSGKTSAPPKRVATGHWGCGVFNGNKELKALIQLAAASHCQRPVVYITMGDIAFRAKFMRTYNLLVQNSVCVKDLYNAMVSYGKQKERNKLSLFDWILSSNTSNSTVIHERSSTLKHQRELRPALLDVTNQEENTYQNKNQQQQQKEKEQKSYQERVGHHQDCEEFFVTITEDMDKAFEQIWNIKPFEAIFGGSLLQKTSCLTNSSHMKDKTWYLFNDETVRPYSDFNKDDIMAKECFGGGESLAGAYMLYYKRYTSTPSPEAATGNNEENHSFATAMNPLQTPTANTLPSHKALIELHLNPLIHNRQLSTQPIFSIGPICPVISSMTPSLLNTNKIIQNTKTQRAILPKKPFIAPIVPRVTESSIRFGDFSDDTVDEILPVSLSDKRDISIYNNDEVSCDQEFSLIELNDDEQSCDNNQRHTKHVRRLNESFSK</sequence>
<dbReference type="GO" id="GO:0005975">
    <property type="term" value="P:carbohydrate metabolic process"/>
    <property type="evidence" value="ECO:0007669"/>
    <property type="project" value="InterPro"/>
</dbReference>
<dbReference type="InterPro" id="IPR046372">
    <property type="entry name" value="PARG_cat_C"/>
</dbReference>
<dbReference type="SUPFAM" id="SSF54001">
    <property type="entry name" value="Cysteine proteinases"/>
    <property type="match status" value="1"/>
</dbReference>
<feature type="domain" description="PARG catalytic Macro" evidence="3">
    <location>
        <begin position="83"/>
        <end position="178"/>
    </location>
</feature>
<dbReference type="EMBL" id="CAJNOQ010001094">
    <property type="protein sequence ID" value="CAF0867496.1"/>
    <property type="molecule type" value="Genomic_DNA"/>
</dbReference>